<feature type="region of interest" description="Disordered" evidence="2">
    <location>
        <begin position="237"/>
        <end position="258"/>
    </location>
</feature>
<evidence type="ECO:0000256" key="2">
    <source>
        <dbReference type="SAM" id="MobiDB-lite"/>
    </source>
</evidence>
<organism evidence="3 4">
    <name type="scientific">Paragonimus skrjabini miyazakii</name>
    <dbReference type="NCBI Taxonomy" id="59628"/>
    <lineage>
        <taxon>Eukaryota</taxon>
        <taxon>Metazoa</taxon>
        <taxon>Spiralia</taxon>
        <taxon>Lophotrochozoa</taxon>
        <taxon>Platyhelminthes</taxon>
        <taxon>Trematoda</taxon>
        <taxon>Digenea</taxon>
        <taxon>Plagiorchiida</taxon>
        <taxon>Troglotremata</taxon>
        <taxon>Troglotrematidae</taxon>
        <taxon>Paragonimus</taxon>
    </lineage>
</organism>
<dbReference type="AlphaFoldDB" id="A0A8S9YPX7"/>
<dbReference type="Proteomes" id="UP000822476">
    <property type="component" value="Unassembled WGS sequence"/>
</dbReference>
<dbReference type="Gene3D" id="1.10.472.10">
    <property type="entry name" value="Cyclin-like"/>
    <property type="match status" value="2"/>
</dbReference>
<feature type="region of interest" description="Disordered" evidence="2">
    <location>
        <begin position="106"/>
        <end position="126"/>
    </location>
</feature>
<dbReference type="SUPFAM" id="SSF47954">
    <property type="entry name" value="Cyclin-like"/>
    <property type="match status" value="2"/>
</dbReference>
<sequence length="881" mass="99370">MGTILSSSSAHAATKCQKSHSDYYANFSDVPRLVYPDHLNDSFSLTDGLHTDITESSRQYAASTKSTSGSGISYASVSVSGKPSFSDSFNISGPVGVRRGVFPSLTKKTKTSASDPTGNSRVSFRSQSEGAEEVLCDSVTSQSKLPTEYAIYQTRTMCQQFEELHKNSRKAVANLNRNYEKSTWDINRANSCREKRTNNLNISCRSGTPYFRPQDTVRPLCNAYKHIPASFYISTPGNSQTSRKYSDTNSSVFHPTESGPRLRQFRFNQRRQLSEPNPAAQKRHSHCVSKPLYTNERDNNLDATRLNCHPLTHDYDSNCIYPQNITRRRSSFTFNACDCHEGQHFAVEHQLAPTSFTNGSKAGTPVIHSCSYQPGFGPYSFAELSLDSKPPARSVQSPHPVAAHRIYSSVYPSPVYPQSPYTLEENIYGSLTHKGHTRLARRFTELHQTPPDRPVYDRAPYKDSSRYKNLTKSISCYALKFFGNQQAQLRSRVVGKSDFSSLAALRTRGEKTKRKAMERNPSGKQTSIFAKITDKPKLGQQSEIEERILVEHPVYLNTSKYDKHCFPCTTRIVTSQMQTHKQVGLDRTIDEAPSYRHSHVDSVPGSVQTQSYKTEYLDPNESSCWSMCSSAVPPCALKLSPGLKDPWIGQDNQLHSMFSRLPDPRYTLFKASTSELLRCLSLFITARIQLSTLSSPIRPRAGRLHTIQPSMIVGWIKSIDRALLVQGWSELAFINPAHVVFLFMMLKECLDCNVTTERELHSIVMVCLYLSYSYMGNEISYPLKPFLIAETNQLLIQNDSVNRKQLEGENALVNGYESSIRAKVIDQVRNRFWQYCLRIINAKSSDMLQINANPMRFTELFSELKSYDSLVVPLCVISTPK</sequence>
<dbReference type="EMBL" id="JTDE01004324">
    <property type="protein sequence ID" value="KAF7255093.1"/>
    <property type="molecule type" value="Genomic_DNA"/>
</dbReference>
<dbReference type="GO" id="GO:0019901">
    <property type="term" value="F:protein kinase binding"/>
    <property type="evidence" value="ECO:0007669"/>
    <property type="project" value="TreeGrafter"/>
</dbReference>
<feature type="compositionally biased region" description="Polar residues" evidence="2">
    <location>
        <begin position="111"/>
        <end position="126"/>
    </location>
</feature>
<feature type="compositionally biased region" description="Polar residues" evidence="2">
    <location>
        <begin position="237"/>
        <end position="253"/>
    </location>
</feature>
<accession>A0A8S9YPX7</accession>
<comment type="caution">
    <text evidence="3">The sequence shown here is derived from an EMBL/GenBank/DDBJ whole genome shotgun (WGS) entry which is preliminary data.</text>
</comment>
<dbReference type="GO" id="GO:0005737">
    <property type="term" value="C:cytoplasm"/>
    <property type="evidence" value="ECO:0007669"/>
    <property type="project" value="TreeGrafter"/>
</dbReference>
<dbReference type="GO" id="GO:0007411">
    <property type="term" value="P:axon guidance"/>
    <property type="evidence" value="ECO:0007669"/>
    <property type="project" value="TreeGrafter"/>
</dbReference>
<comment type="similarity">
    <text evidence="1">Belongs to the cyclin-dependent kinase 5 activator family.</text>
</comment>
<dbReference type="PANTHER" id="PTHR23401">
    <property type="entry name" value="CYCLIN DEPENDANT KINASE-5 ACTIVATOR"/>
    <property type="match status" value="1"/>
</dbReference>
<dbReference type="PANTHER" id="PTHR23401:SF0">
    <property type="entry name" value="CYCLIN-DEPENDENT KINASE 5 ACTIVATOR"/>
    <property type="match status" value="1"/>
</dbReference>
<keyword evidence="4" id="KW-1185">Reference proteome</keyword>
<evidence type="ECO:0000256" key="1">
    <source>
        <dbReference type="ARBA" id="ARBA00010175"/>
    </source>
</evidence>
<evidence type="ECO:0000313" key="3">
    <source>
        <dbReference type="EMBL" id="KAF7255093.1"/>
    </source>
</evidence>
<feature type="region of interest" description="Disordered" evidence="2">
    <location>
        <begin position="273"/>
        <end position="293"/>
    </location>
</feature>
<dbReference type="GO" id="GO:0061575">
    <property type="term" value="F:cyclin-dependent protein serine/threonine kinase activator activity"/>
    <property type="evidence" value="ECO:0007669"/>
    <property type="project" value="InterPro"/>
</dbReference>
<evidence type="ECO:0000313" key="4">
    <source>
        <dbReference type="Proteomes" id="UP000822476"/>
    </source>
</evidence>
<dbReference type="OrthoDB" id="7676799at2759"/>
<proteinExistence type="inferred from homology"/>
<dbReference type="GO" id="GO:0016533">
    <property type="term" value="C:protein kinase 5 complex"/>
    <property type="evidence" value="ECO:0007669"/>
    <property type="project" value="InterPro"/>
</dbReference>
<gene>
    <name evidence="3" type="ORF">EG68_08044</name>
</gene>
<dbReference type="Pfam" id="PF03261">
    <property type="entry name" value="CDK5_activator"/>
    <property type="match status" value="2"/>
</dbReference>
<name>A0A8S9YPX7_9TREM</name>
<dbReference type="InterPro" id="IPR004944">
    <property type="entry name" value="CDK5_activator"/>
</dbReference>
<dbReference type="GO" id="GO:0030426">
    <property type="term" value="C:growth cone"/>
    <property type="evidence" value="ECO:0007669"/>
    <property type="project" value="TreeGrafter"/>
</dbReference>
<reference evidence="3" key="1">
    <citation type="submission" date="2019-07" db="EMBL/GenBank/DDBJ databases">
        <title>Annotation for the trematode Paragonimus miyazaki's.</title>
        <authorList>
            <person name="Choi Y.-J."/>
        </authorList>
    </citation>
    <scope>NUCLEOTIDE SEQUENCE</scope>
    <source>
        <strain evidence="3">Japan</strain>
    </source>
</reference>
<dbReference type="InterPro" id="IPR036915">
    <property type="entry name" value="Cyclin-like_sf"/>
</dbReference>
<evidence type="ECO:0008006" key="5">
    <source>
        <dbReference type="Google" id="ProtNLM"/>
    </source>
</evidence>
<protein>
    <recommendedName>
        <fullName evidence="5">Cyclin-dependent kinase 5 activator 1</fullName>
    </recommendedName>
</protein>